<reference evidence="1" key="1">
    <citation type="submission" date="2014-10" db="EMBL/GenBank/DDBJ databases">
        <authorList>
            <person name="Seo M.-J."/>
            <person name="Seok Y.J."/>
            <person name="Cha I.-T."/>
        </authorList>
    </citation>
    <scope>NUCLEOTIDE SEQUENCE</scope>
    <source>
        <strain evidence="1">MSRO</strain>
    </source>
</reference>
<dbReference type="PIRSF" id="PIRSF030140">
    <property type="entry name" value="UCP030140"/>
    <property type="match status" value="1"/>
</dbReference>
<dbReference type="InterPro" id="IPR016947">
    <property type="entry name" value="UCP030140"/>
</dbReference>
<accession>A0A2P6FBL5</accession>
<reference evidence="1" key="3">
    <citation type="submission" date="2017-11" db="EMBL/GenBank/DDBJ databases">
        <title>Cell-free culture of the endosymbiotic bacteria Spiroplasma poulsonii highlights bacterial genes involved in host-symbiont interactions.</title>
        <authorList>
            <person name="Masson F."/>
            <person name="Calderon Copete S.P."/>
            <person name="Schupfer F."/>
            <person name="Garcia-Arraez G."/>
            <person name="Lemaitre B."/>
        </authorList>
    </citation>
    <scope>NUCLEOTIDE SEQUENCE</scope>
    <source>
        <strain evidence="1">MSRO</strain>
    </source>
</reference>
<sequence length="169" mass="19981">MLSNATFAYLLENQKKLDHHILTKFKLNDEQTLDKRILAFLVELAEFINEQRDFKYWSIKPASEQDVLLEEYIDGIHFLISIGSSLQVDFNKFHYQNKYFGKVVSLTKLYLECFAACAKLIKKQITKIYFQVLNQYLIIAAQLKFTETDLITAYNKKNEINFARQENNY</sequence>
<comment type="caution">
    <text evidence="1">The sequence shown here is derived from an EMBL/GenBank/DDBJ whole genome shotgun (WGS) entry which is preliminary data.</text>
</comment>
<dbReference type="EMBL" id="JTLV02000001">
    <property type="protein sequence ID" value="PQM30857.1"/>
    <property type="molecule type" value="Genomic_DNA"/>
</dbReference>
<proteinExistence type="predicted"/>
<evidence type="ECO:0000313" key="4">
    <source>
        <dbReference type="Proteomes" id="UP000274545"/>
    </source>
</evidence>
<dbReference type="CDD" id="cd11527">
    <property type="entry name" value="NTP-PPase_dUTPase"/>
    <property type="match status" value="1"/>
</dbReference>
<dbReference type="Gene3D" id="1.10.4010.10">
    <property type="entry name" value="Type II deoxyuridine triphosphatase"/>
    <property type="match status" value="1"/>
</dbReference>
<dbReference type="Proteomes" id="UP000274545">
    <property type="component" value="Unassembled WGS sequence"/>
</dbReference>
<gene>
    <name evidence="2" type="ORF">D6D54_03635</name>
    <name evidence="1" type="ORF">SMSRO_SF006490</name>
</gene>
<reference evidence="2 4" key="4">
    <citation type="journal article" date="2019" name="Genome Biol. Evol.">
        <title>Toxin and genome evolution in a Drosophila defensive symbiosis.</title>
        <authorList>
            <person name="Ballinger M.J."/>
            <person name="Gawryluk R.M."/>
            <person name="Perlman S.J."/>
        </authorList>
    </citation>
    <scope>NUCLEOTIDE SEQUENCE [LARGE SCALE GENOMIC DNA]</scope>
    <source>
        <strain evidence="2">SNeo</strain>
        <strain evidence="4">sNeo</strain>
    </source>
</reference>
<organism evidence="1 3">
    <name type="scientific">Spiroplasma poulsonii</name>
    <dbReference type="NCBI Taxonomy" id="2138"/>
    <lineage>
        <taxon>Bacteria</taxon>
        <taxon>Bacillati</taxon>
        <taxon>Mycoplasmatota</taxon>
        <taxon>Mollicutes</taxon>
        <taxon>Entomoplasmatales</taxon>
        <taxon>Spiroplasmataceae</taxon>
        <taxon>Spiroplasma</taxon>
    </lineage>
</organism>
<dbReference type="OrthoDB" id="5506143at2"/>
<dbReference type="RefSeq" id="WP_040093032.1">
    <property type="nucleotide sequence ID" value="NZ_CM020866.1"/>
</dbReference>
<dbReference type="AlphaFoldDB" id="A0A2P6FBL5"/>
<dbReference type="EMBL" id="RAHC01000002">
    <property type="protein sequence ID" value="RUP77632.1"/>
    <property type="molecule type" value="Genomic_DNA"/>
</dbReference>
<dbReference type="SUPFAM" id="SSF101386">
    <property type="entry name" value="all-alpha NTP pyrophosphatases"/>
    <property type="match status" value="1"/>
</dbReference>
<dbReference type="STRING" id="2138.SMSRO_v1c06180"/>
<dbReference type="Proteomes" id="UP000031565">
    <property type="component" value="Unassembled WGS sequence"/>
</dbReference>
<evidence type="ECO:0000313" key="2">
    <source>
        <dbReference type="EMBL" id="RUP77632.1"/>
    </source>
</evidence>
<dbReference type="InterPro" id="IPR014871">
    <property type="entry name" value="dUTPase/dCTP_pyrophosphatase"/>
</dbReference>
<keyword evidence="3" id="KW-1185">Reference proteome</keyword>
<dbReference type="Pfam" id="PF08761">
    <property type="entry name" value="dUTPase_2"/>
    <property type="match status" value="1"/>
</dbReference>
<protein>
    <submittedName>
        <fullName evidence="2">dUTP diphosphatase</fullName>
    </submittedName>
    <submittedName>
        <fullName evidence="1">dUTPase</fullName>
    </submittedName>
</protein>
<evidence type="ECO:0000313" key="1">
    <source>
        <dbReference type="EMBL" id="PQM30857.1"/>
    </source>
</evidence>
<evidence type="ECO:0000313" key="3">
    <source>
        <dbReference type="Proteomes" id="UP000031565"/>
    </source>
</evidence>
<reference evidence="1 3" key="2">
    <citation type="journal article" date="2015" name="MBio">
        <title>Genome sequence of the Drosophila melanogaster male-killing Spiroplasma strain MSRO endosymbiont.</title>
        <authorList>
            <person name="Paredes J.C."/>
            <person name="Herren J.K."/>
            <person name="Schupfer F."/>
            <person name="Marin R."/>
            <person name="Claverol S."/>
            <person name="Kuo C.H."/>
            <person name="Lemaitre B."/>
            <person name="Beven L."/>
        </authorList>
    </citation>
    <scope>NUCLEOTIDE SEQUENCE [LARGE SCALE GENOMIC DNA]</scope>
    <source>
        <strain evidence="1 3">MSRO</strain>
    </source>
</reference>
<name>A0A2P6FBL5_9MOLU</name>